<dbReference type="GO" id="GO:0003677">
    <property type="term" value="F:DNA binding"/>
    <property type="evidence" value="ECO:0007669"/>
    <property type="project" value="InterPro"/>
</dbReference>
<proteinExistence type="predicted"/>
<keyword evidence="4" id="KW-1185">Reference proteome</keyword>
<dbReference type="InterPro" id="IPR010994">
    <property type="entry name" value="RuvA_2-like"/>
</dbReference>
<dbReference type="NCBIfam" id="TIGR00426">
    <property type="entry name" value="competence protein ComEA helix-hairpin-helix repeat region"/>
    <property type="match status" value="1"/>
</dbReference>
<evidence type="ECO:0000313" key="4">
    <source>
        <dbReference type="Proteomes" id="UP000637643"/>
    </source>
</evidence>
<dbReference type="InterPro" id="IPR003583">
    <property type="entry name" value="Hlx-hairpin-Hlx_DNA-bd_motif"/>
</dbReference>
<dbReference type="PROSITE" id="PS51257">
    <property type="entry name" value="PROKAR_LIPOPROTEIN"/>
    <property type="match status" value="1"/>
</dbReference>
<dbReference type="GO" id="GO:0015628">
    <property type="term" value="P:protein secretion by the type II secretion system"/>
    <property type="evidence" value="ECO:0007669"/>
    <property type="project" value="TreeGrafter"/>
</dbReference>
<dbReference type="PANTHER" id="PTHR21180">
    <property type="entry name" value="ENDONUCLEASE/EXONUCLEASE/PHOSPHATASE FAMILY DOMAIN-CONTAINING PROTEIN 1"/>
    <property type="match status" value="1"/>
</dbReference>
<feature type="compositionally biased region" description="Low complexity" evidence="1">
    <location>
        <begin position="64"/>
        <end position="74"/>
    </location>
</feature>
<dbReference type="PANTHER" id="PTHR21180:SF32">
    <property type="entry name" value="ENDONUCLEASE_EXONUCLEASE_PHOSPHATASE FAMILY DOMAIN-CONTAINING PROTEIN 1"/>
    <property type="match status" value="1"/>
</dbReference>
<reference evidence="3" key="2">
    <citation type="submission" date="2020-09" db="EMBL/GenBank/DDBJ databases">
        <authorList>
            <person name="Sun Q."/>
            <person name="Zhou Y."/>
        </authorList>
    </citation>
    <scope>NUCLEOTIDE SEQUENCE</scope>
    <source>
        <strain evidence="3">CGMCC 1.16134</strain>
    </source>
</reference>
<feature type="compositionally biased region" description="Basic and acidic residues" evidence="1">
    <location>
        <begin position="52"/>
        <end position="63"/>
    </location>
</feature>
<dbReference type="GO" id="GO:0006281">
    <property type="term" value="P:DNA repair"/>
    <property type="evidence" value="ECO:0007669"/>
    <property type="project" value="InterPro"/>
</dbReference>
<protein>
    <recommendedName>
        <fullName evidence="2">Helix-hairpin-helix DNA-binding motif class 1 domain-containing protein</fullName>
    </recommendedName>
</protein>
<feature type="domain" description="Helix-hairpin-helix DNA-binding motif class 1" evidence="2">
    <location>
        <begin position="186"/>
        <end position="205"/>
    </location>
</feature>
<dbReference type="SUPFAM" id="SSF47781">
    <property type="entry name" value="RuvA domain 2-like"/>
    <property type="match status" value="1"/>
</dbReference>
<feature type="domain" description="Helix-hairpin-helix DNA-binding motif class 1" evidence="2">
    <location>
        <begin position="156"/>
        <end position="175"/>
    </location>
</feature>
<evidence type="ECO:0000259" key="2">
    <source>
        <dbReference type="SMART" id="SM00278"/>
    </source>
</evidence>
<feature type="region of interest" description="Disordered" evidence="1">
    <location>
        <begin position="101"/>
        <end position="143"/>
    </location>
</feature>
<dbReference type="Pfam" id="PF12836">
    <property type="entry name" value="HHH_3"/>
    <property type="match status" value="1"/>
</dbReference>
<sequence length="208" mass="20593">MNKGKIAAGIVAALLGCGLIWTASIREESGIAGWETLNVSMEQAIGAPAAEPAERADKEDAKGAGDTAGKKAVGTEAAQAPVLKGAETNVAAAPATEAGAAGGVEGAGGDPDKASAVSPAPPGNMNSGGQTSTGALPSAPAAAQDGRVNVNAATTTELMELPGIGEKKAQAIIDYRNSKGTFRSLSDLGKVKGIGKKMLEKLEPLVSF</sequence>
<evidence type="ECO:0000313" key="3">
    <source>
        <dbReference type="EMBL" id="GGF78766.1"/>
    </source>
</evidence>
<dbReference type="AlphaFoldDB" id="A0A917C9A7"/>
<dbReference type="Proteomes" id="UP000637643">
    <property type="component" value="Unassembled WGS sequence"/>
</dbReference>
<dbReference type="InterPro" id="IPR051675">
    <property type="entry name" value="Endo/Exo/Phosphatase_dom_1"/>
</dbReference>
<reference evidence="3" key="1">
    <citation type="journal article" date="2014" name="Int. J. Syst. Evol. Microbiol.">
        <title>Complete genome sequence of Corynebacterium casei LMG S-19264T (=DSM 44701T), isolated from a smear-ripened cheese.</title>
        <authorList>
            <consortium name="US DOE Joint Genome Institute (JGI-PGF)"/>
            <person name="Walter F."/>
            <person name="Albersmeier A."/>
            <person name="Kalinowski J."/>
            <person name="Ruckert C."/>
        </authorList>
    </citation>
    <scope>NUCLEOTIDE SEQUENCE</scope>
    <source>
        <strain evidence="3">CGMCC 1.16134</strain>
    </source>
</reference>
<evidence type="ECO:0000256" key="1">
    <source>
        <dbReference type="SAM" id="MobiDB-lite"/>
    </source>
</evidence>
<gene>
    <name evidence="3" type="ORF">GCM10010912_24800</name>
</gene>
<dbReference type="Gene3D" id="1.10.150.320">
    <property type="entry name" value="Photosystem II 12 kDa extrinsic protein"/>
    <property type="match status" value="1"/>
</dbReference>
<feature type="region of interest" description="Disordered" evidence="1">
    <location>
        <begin position="48"/>
        <end position="74"/>
    </location>
</feature>
<dbReference type="InterPro" id="IPR004509">
    <property type="entry name" value="Competence_ComEA_HhH"/>
</dbReference>
<accession>A0A917C9A7</accession>
<name>A0A917C9A7_9BACL</name>
<comment type="caution">
    <text evidence="3">The sequence shown here is derived from an EMBL/GenBank/DDBJ whole genome shotgun (WGS) entry which is preliminary data.</text>
</comment>
<dbReference type="GO" id="GO:0015627">
    <property type="term" value="C:type II protein secretion system complex"/>
    <property type="evidence" value="ECO:0007669"/>
    <property type="project" value="TreeGrafter"/>
</dbReference>
<dbReference type="SMART" id="SM00278">
    <property type="entry name" value="HhH1"/>
    <property type="match status" value="2"/>
</dbReference>
<feature type="compositionally biased region" description="Polar residues" evidence="1">
    <location>
        <begin position="124"/>
        <end position="135"/>
    </location>
</feature>
<dbReference type="EMBL" id="BMKR01000008">
    <property type="protein sequence ID" value="GGF78766.1"/>
    <property type="molecule type" value="Genomic_DNA"/>
</dbReference>
<organism evidence="3 4">
    <name type="scientific">Paenibacillus albidus</name>
    <dbReference type="NCBI Taxonomy" id="2041023"/>
    <lineage>
        <taxon>Bacteria</taxon>
        <taxon>Bacillati</taxon>
        <taxon>Bacillota</taxon>
        <taxon>Bacilli</taxon>
        <taxon>Bacillales</taxon>
        <taxon>Paenibacillaceae</taxon>
        <taxon>Paenibacillus</taxon>
    </lineage>
</organism>
<dbReference type="RefSeq" id="WP_229696102.1">
    <property type="nucleotide sequence ID" value="NZ_BMKR01000008.1"/>
</dbReference>